<keyword evidence="2" id="KW-1185">Reference proteome</keyword>
<proteinExistence type="predicted"/>
<dbReference type="EMBL" id="FWXZ01000001">
    <property type="protein sequence ID" value="SMC36710.1"/>
    <property type="molecule type" value="Genomic_DNA"/>
</dbReference>
<comment type="caution">
    <text evidence="1">The sequence shown here is derived from an EMBL/GenBank/DDBJ whole genome shotgun (WGS) entry which is preliminary data.</text>
</comment>
<evidence type="ECO:0000313" key="1">
    <source>
        <dbReference type="EMBL" id="SMC36710.1"/>
    </source>
</evidence>
<dbReference type="Proteomes" id="UP000192328">
    <property type="component" value="Unassembled WGS sequence"/>
</dbReference>
<organism evidence="1 2">
    <name type="scientific">Aristaeella lactis</name>
    <dbReference type="NCBI Taxonomy" id="3046383"/>
    <lineage>
        <taxon>Bacteria</taxon>
        <taxon>Bacillati</taxon>
        <taxon>Bacillota</taxon>
        <taxon>Clostridia</taxon>
        <taxon>Eubacteriales</taxon>
        <taxon>Aristaeellaceae</taxon>
        <taxon>Aristaeella</taxon>
    </lineage>
</organism>
<protein>
    <submittedName>
        <fullName evidence="1">Uncharacterized protein</fullName>
    </submittedName>
</protein>
<name>A0AC61PHQ5_9FIRM</name>
<gene>
    <name evidence="1" type="ORF">SAMN06297397_0325</name>
</gene>
<sequence length="311" mass="34351">MNAYRGKHVSAAARRASPSFHRGRHQVRYPHRRRSLIIGLILIVLILLYPLLEARLILTDRVTIRSDDLPAEANNLRIVYLSDIHYGFWFTDADVSRLVSKINNLRPDLVLLGGDYGTDNASAVDFFVSLRKQGTLHSRYGVYGVIGEMDRGESAADLTKLTESMSNAGVTPLVNKVAAVNVASNRIYIAGVDDYIVGDPNFRTVAGSVSAQDYVIFLSHNPSAISDAQLATDSSGTLGWFDLGLFGHTHGGQMKIFGSLLDIAEDVPDRYRGGWLKENRVDLLISRGVGTILYPGRLFCFPQIHYITVTN</sequence>
<evidence type="ECO:0000313" key="2">
    <source>
        <dbReference type="Proteomes" id="UP000192328"/>
    </source>
</evidence>
<reference evidence="1" key="1">
    <citation type="submission" date="2017-04" db="EMBL/GenBank/DDBJ databases">
        <authorList>
            <person name="Varghese N."/>
            <person name="Submissions S."/>
        </authorList>
    </citation>
    <scope>NUCLEOTIDE SEQUENCE</scope>
    <source>
        <strain evidence="1">WTE2008</strain>
    </source>
</reference>
<accession>A0AC61PHQ5</accession>